<sequence length="141" mass="16998">MSDNPIPYTSTYSTSYNPYSTRGSERTLSNSSIITSKYPEPQNYVYNYGKPAEVLPPSSTQFPCVYHIPTYREVPPLFYQLPNYHERSRSRSRGRNYSDRRRHSSHSRRNSRRRNRSHKSRSRSHERLRDRSRERSRDRRH</sequence>
<name>A0ABQ0DXL3_9EUKA</name>
<reference evidence="2 3" key="1">
    <citation type="journal article" date="2019" name="PLoS Negl. Trop. Dis.">
        <title>Whole genome sequencing of Entamoeba nuttalli reveals mammalian host-related molecular signatures and a novel octapeptide-repeat surface protein.</title>
        <authorList>
            <person name="Tanaka M."/>
            <person name="Makiuchi T."/>
            <person name="Komiyama T."/>
            <person name="Shiina T."/>
            <person name="Osaki K."/>
            <person name="Tachibana H."/>
        </authorList>
    </citation>
    <scope>NUCLEOTIDE SEQUENCE [LARGE SCALE GENOMIC DNA]</scope>
    <source>
        <strain evidence="2 3">P19-061405</strain>
    </source>
</reference>
<protein>
    <submittedName>
        <fullName evidence="2">Uncharacterized protein</fullName>
    </submittedName>
</protein>
<feature type="region of interest" description="Disordered" evidence="1">
    <location>
        <begin position="1"/>
        <end position="42"/>
    </location>
</feature>
<feature type="region of interest" description="Disordered" evidence="1">
    <location>
        <begin position="83"/>
        <end position="141"/>
    </location>
</feature>
<evidence type="ECO:0000313" key="3">
    <source>
        <dbReference type="Proteomes" id="UP001628156"/>
    </source>
</evidence>
<organism evidence="2 3">
    <name type="scientific">Entamoeba nuttalli</name>
    <dbReference type="NCBI Taxonomy" id="412467"/>
    <lineage>
        <taxon>Eukaryota</taxon>
        <taxon>Amoebozoa</taxon>
        <taxon>Evosea</taxon>
        <taxon>Archamoebae</taxon>
        <taxon>Mastigamoebida</taxon>
        <taxon>Entamoebidae</taxon>
        <taxon>Entamoeba</taxon>
    </lineage>
</organism>
<dbReference type="Proteomes" id="UP001628156">
    <property type="component" value="Unassembled WGS sequence"/>
</dbReference>
<gene>
    <name evidence="2" type="ORF">ENUP19_0346G0034</name>
</gene>
<feature type="compositionally biased region" description="Basic and acidic residues" evidence="1">
    <location>
        <begin position="123"/>
        <end position="141"/>
    </location>
</feature>
<keyword evidence="3" id="KW-1185">Reference proteome</keyword>
<proteinExistence type="predicted"/>
<comment type="caution">
    <text evidence="2">The sequence shown here is derived from an EMBL/GenBank/DDBJ whole genome shotgun (WGS) entry which is preliminary data.</text>
</comment>
<feature type="compositionally biased region" description="Low complexity" evidence="1">
    <location>
        <begin position="7"/>
        <end position="21"/>
    </location>
</feature>
<feature type="compositionally biased region" description="Polar residues" evidence="1">
    <location>
        <begin position="26"/>
        <end position="35"/>
    </location>
</feature>
<accession>A0ABQ0DXL3</accession>
<evidence type="ECO:0000256" key="1">
    <source>
        <dbReference type="SAM" id="MobiDB-lite"/>
    </source>
</evidence>
<evidence type="ECO:0000313" key="2">
    <source>
        <dbReference type="EMBL" id="GAB1227607.1"/>
    </source>
</evidence>
<feature type="compositionally biased region" description="Basic residues" evidence="1">
    <location>
        <begin position="90"/>
        <end position="122"/>
    </location>
</feature>
<dbReference type="EMBL" id="BAAFRS010000346">
    <property type="protein sequence ID" value="GAB1227607.1"/>
    <property type="molecule type" value="Genomic_DNA"/>
</dbReference>